<sequence>MLIKRGTKGFVNVQVRKRTKCLDFVNIGSKGRSGYEETVRKDIQAPPDAQTPAVMGGVTALAEVMQTSSAQNTVAPGDHFKTKTIKSGYRGRIRKVSVKSRILDNIELSWVSTRTESRLEPPAFESNHQLGGISYG</sequence>
<comment type="caution">
    <text evidence="1">The sequence shown here is derived from an EMBL/GenBank/DDBJ whole genome shotgun (WGS) entry which is preliminary data.</text>
</comment>
<dbReference type="AlphaFoldDB" id="A0A4C1YP38"/>
<dbReference type="Proteomes" id="UP000299102">
    <property type="component" value="Unassembled WGS sequence"/>
</dbReference>
<protein>
    <submittedName>
        <fullName evidence="1">Uncharacterized protein</fullName>
    </submittedName>
</protein>
<gene>
    <name evidence="1" type="ORF">EVAR_55792_1</name>
</gene>
<keyword evidence="2" id="KW-1185">Reference proteome</keyword>
<accession>A0A4C1YP38</accession>
<dbReference type="EMBL" id="BGZK01001362">
    <property type="protein sequence ID" value="GBP78231.1"/>
    <property type="molecule type" value="Genomic_DNA"/>
</dbReference>
<organism evidence="1 2">
    <name type="scientific">Eumeta variegata</name>
    <name type="common">Bagworm moth</name>
    <name type="synonym">Eumeta japonica</name>
    <dbReference type="NCBI Taxonomy" id="151549"/>
    <lineage>
        <taxon>Eukaryota</taxon>
        <taxon>Metazoa</taxon>
        <taxon>Ecdysozoa</taxon>
        <taxon>Arthropoda</taxon>
        <taxon>Hexapoda</taxon>
        <taxon>Insecta</taxon>
        <taxon>Pterygota</taxon>
        <taxon>Neoptera</taxon>
        <taxon>Endopterygota</taxon>
        <taxon>Lepidoptera</taxon>
        <taxon>Glossata</taxon>
        <taxon>Ditrysia</taxon>
        <taxon>Tineoidea</taxon>
        <taxon>Psychidae</taxon>
        <taxon>Oiketicinae</taxon>
        <taxon>Eumeta</taxon>
    </lineage>
</organism>
<proteinExistence type="predicted"/>
<name>A0A4C1YP38_EUMVA</name>
<evidence type="ECO:0000313" key="1">
    <source>
        <dbReference type="EMBL" id="GBP78231.1"/>
    </source>
</evidence>
<evidence type="ECO:0000313" key="2">
    <source>
        <dbReference type="Proteomes" id="UP000299102"/>
    </source>
</evidence>
<reference evidence="1 2" key="1">
    <citation type="journal article" date="2019" name="Commun. Biol.">
        <title>The bagworm genome reveals a unique fibroin gene that provides high tensile strength.</title>
        <authorList>
            <person name="Kono N."/>
            <person name="Nakamura H."/>
            <person name="Ohtoshi R."/>
            <person name="Tomita M."/>
            <person name="Numata K."/>
            <person name="Arakawa K."/>
        </authorList>
    </citation>
    <scope>NUCLEOTIDE SEQUENCE [LARGE SCALE GENOMIC DNA]</scope>
</reference>